<sequence>MNSSISLMGFIFMMFFVSFCKPEQELYLIPNGYRGKVNIVFNQSKGTPIKFEGKNRVYKIPKNGILLISSEMEVGVVKRTFYAVDSLGRRSLLKIFSDDNFHGNKAEVGIFYDGTVGVYGNSDDKEPLDYQEFLVSTYEGIDAFFKPEYKHAFHEKLVKVVGRPF</sequence>
<accession>A0A1W2BQ39</accession>
<keyword evidence="3" id="KW-1185">Reference proteome</keyword>
<dbReference type="RefSeq" id="WP_144008908.1">
    <property type="nucleotide sequence ID" value="NZ_FWXT01000001.1"/>
</dbReference>
<dbReference type="AlphaFoldDB" id="A0A1W2BQ39"/>
<dbReference type="EMBL" id="FWXT01000001">
    <property type="protein sequence ID" value="SMC75067.1"/>
    <property type="molecule type" value="Genomic_DNA"/>
</dbReference>
<evidence type="ECO:0000313" key="3">
    <source>
        <dbReference type="Proteomes" id="UP000192756"/>
    </source>
</evidence>
<proteinExistence type="predicted"/>
<evidence type="ECO:0000313" key="2">
    <source>
        <dbReference type="EMBL" id="SMC75067.1"/>
    </source>
</evidence>
<dbReference type="OrthoDB" id="799518at2"/>
<protein>
    <recommendedName>
        <fullName evidence="1">DUF6843 domain-containing protein</fullName>
    </recommendedName>
</protein>
<reference evidence="3" key="1">
    <citation type="submission" date="2017-04" db="EMBL/GenBank/DDBJ databases">
        <authorList>
            <person name="Varghese N."/>
            <person name="Submissions S."/>
        </authorList>
    </citation>
    <scope>NUCLEOTIDE SEQUENCE [LARGE SCALE GENOMIC DNA]</scope>
    <source>
        <strain evidence="3">DSM 12126</strain>
    </source>
</reference>
<gene>
    <name evidence="2" type="ORF">SAMN04488524_2551</name>
</gene>
<dbReference type="InterPro" id="IPR049293">
    <property type="entry name" value="DUF6843"/>
</dbReference>
<feature type="domain" description="DUF6843" evidence="1">
    <location>
        <begin position="23"/>
        <end position="134"/>
    </location>
</feature>
<dbReference type="Pfam" id="PF20862">
    <property type="entry name" value="DUF6843"/>
    <property type="match status" value="1"/>
</dbReference>
<evidence type="ECO:0000259" key="1">
    <source>
        <dbReference type="Pfam" id="PF20862"/>
    </source>
</evidence>
<dbReference type="Proteomes" id="UP000192756">
    <property type="component" value="Unassembled WGS sequence"/>
</dbReference>
<dbReference type="STRING" id="151894.SAMN04488524_2551"/>
<name>A0A1W2BQ39_9SPHI</name>
<organism evidence="2 3">
    <name type="scientific">Pedobacter africanus</name>
    <dbReference type="NCBI Taxonomy" id="151894"/>
    <lineage>
        <taxon>Bacteria</taxon>
        <taxon>Pseudomonadati</taxon>
        <taxon>Bacteroidota</taxon>
        <taxon>Sphingobacteriia</taxon>
        <taxon>Sphingobacteriales</taxon>
        <taxon>Sphingobacteriaceae</taxon>
        <taxon>Pedobacter</taxon>
    </lineage>
</organism>